<dbReference type="AlphaFoldDB" id="A0AAE0NGV0"/>
<organism evidence="3 4">
    <name type="scientific">Podospora didyma</name>
    <dbReference type="NCBI Taxonomy" id="330526"/>
    <lineage>
        <taxon>Eukaryota</taxon>
        <taxon>Fungi</taxon>
        <taxon>Dikarya</taxon>
        <taxon>Ascomycota</taxon>
        <taxon>Pezizomycotina</taxon>
        <taxon>Sordariomycetes</taxon>
        <taxon>Sordariomycetidae</taxon>
        <taxon>Sordariales</taxon>
        <taxon>Podosporaceae</taxon>
        <taxon>Podospora</taxon>
    </lineage>
</organism>
<name>A0AAE0NGV0_9PEZI</name>
<dbReference type="EMBL" id="JAULSW010000005">
    <property type="protein sequence ID" value="KAK3381191.1"/>
    <property type="molecule type" value="Genomic_DNA"/>
</dbReference>
<sequence length="772" mass="87151">MGSLCSRECQGPAQPEGPVPKLCSSCDRLDFETMFSLEVKQSPIGLLSDYTDPSCSFCKLISKSISLAWGPGWDAARLSSTTTNPPPHLFIQSRSPLSVNQNGRTTHPQPRLLLAISHQPPSFHLGRAPLREVDRMKDRFIVAEIESLPDRLEEPQACLLPRREVGDRINARQLKRWLRACQEHKHSMEAVNRDDIDDLFQDEYGFRVIDVVDECLVQKTERCEYVALSYVWGRLPTLLRPGDTTGQTPVLLSLQNNIEELSVPRGLSLQRQAERNSGRIPNTVRDAMELTRQIEMRYLWVDTLCIVQDDSADQARQIGRMDDVYNSAAVTVIAAAGDDADAGLSGIRPRQGHPIRPSRIIDGTDGTTLGLSLCLPSLCEEVRRATWNTRGWTFQEQCLSRRCLYFTAEEVFFNCSETQWREGYDYGEEKRYDGLKVQVRTGPPWWSSKLRRDLDPTPYHYLGDVAKGLDIHSYQRAVQAYSRRELTYKLDKLNAFEGICSRFGKSGNSTNLSIRQTQGFPTHLLFQAILWFPSDEAHKSICTANQPEESVDSFSTWSWASWTGPVEFVFAESLWLSRNISQAALKGVPPYVPITCWYFGGSTQRIWSSPGWEAVCGEYSSAGIDKAMAMKEFSHIKGELGRIGMDAGLLLENLQTQAPPRLLTFGELGFFAPYLPAAEFRLSPATGQQVFFLEISEHRGQFRFDGEVKHLDKLVVFVTTNTITKPPDIQSVLMGLSTLDGISTRVGIGYIYYSKEPNAGKLKWQYTFFTLR</sequence>
<accession>A0AAE0NGV0</accession>
<keyword evidence="4" id="KW-1185">Reference proteome</keyword>
<reference evidence="3" key="1">
    <citation type="journal article" date="2023" name="Mol. Phylogenet. Evol.">
        <title>Genome-scale phylogeny and comparative genomics of the fungal order Sordariales.</title>
        <authorList>
            <person name="Hensen N."/>
            <person name="Bonometti L."/>
            <person name="Westerberg I."/>
            <person name="Brannstrom I.O."/>
            <person name="Guillou S."/>
            <person name="Cros-Aarteil S."/>
            <person name="Calhoun S."/>
            <person name="Haridas S."/>
            <person name="Kuo A."/>
            <person name="Mondo S."/>
            <person name="Pangilinan J."/>
            <person name="Riley R."/>
            <person name="LaButti K."/>
            <person name="Andreopoulos B."/>
            <person name="Lipzen A."/>
            <person name="Chen C."/>
            <person name="Yan M."/>
            <person name="Daum C."/>
            <person name="Ng V."/>
            <person name="Clum A."/>
            <person name="Steindorff A."/>
            <person name="Ohm R.A."/>
            <person name="Martin F."/>
            <person name="Silar P."/>
            <person name="Natvig D.O."/>
            <person name="Lalanne C."/>
            <person name="Gautier V."/>
            <person name="Ament-Velasquez S.L."/>
            <person name="Kruys A."/>
            <person name="Hutchinson M.I."/>
            <person name="Powell A.J."/>
            <person name="Barry K."/>
            <person name="Miller A.N."/>
            <person name="Grigoriev I.V."/>
            <person name="Debuchy R."/>
            <person name="Gladieux P."/>
            <person name="Hiltunen Thoren M."/>
            <person name="Johannesson H."/>
        </authorList>
    </citation>
    <scope>NUCLEOTIDE SEQUENCE</scope>
    <source>
        <strain evidence="3">CBS 232.78</strain>
    </source>
</reference>
<proteinExistence type="predicted"/>
<protein>
    <submittedName>
        <fullName evidence="3">Heterokaryon incompatibility protein-domain-containing protein</fullName>
    </submittedName>
</protein>
<feature type="compositionally biased region" description="Polar residues" evidence="1">
    <location>
        <begin position="92"/>
        <end position="106"/>
    </location>
</feature>
<evidence type="ECO:0000313" key="4">
    <source>
        <dbReference type="Proteomes" id="UP001285441"/>
    </source>
</evidence>
<feature type="domain" description="Heterokaryon incompatibility" evidence="2">
    <location>
        <begin position="225"/>
        <end position="396"/>
    </location>
</feature>
<reference evidence="3" key="2">
    <citation type="submission" date="2023-06" db="EMBL/GenBank/DDBJ databases">
        <authorList>
            <consortium name="Lawrence Berkeley National Laboratory"/>
            <person name="Haridas S."/>
            <person name="Hensen N."/>
            <person name="Bonometti L."/>
            <person name="Westerberg I."/>
            <person name="Brannstrom I.O."/>
            <person name="Guillou S."/>
            <person name="Cros-Aarteil S."/>
            <person name="Calhoun S."/>
            <person name="Kuo A."/>
            <person name="Mondo S."/>
            <person name="Pangilinan J."/>
            <person name="Riley R."/>
            <person name="LaButti K."/>
            <person name="Andreopoulos B."/>
            <person name="Lipzen A."/>
            <person name="Chen C."/>
            <person name="Yanf M."/>
            <person name="Daum C."/>
            <person name="Ng V."/>
            <person name="Clum A."/>
            <person name="Steindorff A."/>
            <person name="Ohm R."/>
            <person name="Martin F."/>
            <person name="Silar P."/>
            <person name="Natvig D."/>
            <person name="Lalanne C."/>
            <person name="Gautier V."/>
            <person name="Ament-velasquez S.L."/>
            <person name="Kruys A."/>
            <person name="Hutchinson M.I."/>
            <person name="Powell A.J."/>
            <person name="Barry K."/>
            <person name="Miller A.N."/>
            <person name="Grigoriev I.V."/>
            <person name="Debuchy R."/>
            <person name="Gladieux P."/>
            <person name="Thoren M.H."/>
            <person name="Johannesson H."/>
        </authorList>
    </citation>
    <scope>NUCLEOTIDE SEQUENCE</scope>
    <source>
        <strain evidence="3">CBS 232.78</strain>
    </source>
</reference>
<evidence type="ECO:0000259" key="2">
    <source>
        <dbReference type="Pfam" id="PF06985"/>
    </source>
</evidence>
<dbReference type="PANTHER" id="PTHR33112:SF12">
    <property type="entry name" value="HETEROKARYON INCOMPATIBILITY DOMAIN-CONTAINING PROTEIN"/>
    <property type="match status" value="1"/>
</dbReference>
<dbReference type="Pfam" id="PF06985">
    <property type="entry name" value="HET"/>
    <property type="match status" value="1"/>
</dbReference>
<evidence type="ECO:0000313" key="3">
    <source>
        <dbReference type="EMBL" id="KAK3381191.1"/>
    </source>
</evidence>
<dbReference type="PANTHER" id="PTHR33112">
    <property type="entry name" value="DOMAIN PROTEIN, PUTATIVE-RELATED"/>
    <property type="match status" value="1"/>
</dbReference>
<comment type="caution">
    <text evidence="3">The sequence shown here is derived from an EMBL/GenBank/DDBJ whole genome shotgun (WGS) entry which is preliminary data.</text>
</comment>
<dbReference type="InterPro" id="IPR010730">
    <property type="entry name" value="HET"/>
</dbReference>
<evidence type="ECO:0000256" key="1">
    <source>
        <dbReference type="SAM" id="MobiDB-lite"/>
    </source>
</evidence>
<gene>
    <name evidence="3" type="ORF">B0H63DRAFT_545649</name>
</gene>
<feature type="region of interest" description="Disordered" evidence="1">
    <location>
        <begin position="84"/>
        <end position="106"/>
    </location>
</feature>
<dbReference type="Proteomes" id="UP001285441">
    <property type="component" value="Unassembled WGS sequence"/>
</dbReference>